<dbReference type="AlphaFoldDB" id="A0A2S9DC39"/>
<gene>
    <name evidence="2" type="ORF">CQ006_22550</name>
</gene>
<dbReference type="STRING" id="651740.SAMN04490182_5641"/>
<keyword evidence="1" id="KW-0812">Transmembrane</keyword>
<comment type="caution">
    <text evidence="2">The sequence shown here is derived from an EMBL/GenBank/DDBJ whole genome shotgun (WGS) entry which is preliminary data.</text>
</comment>
<proteinExistence type="predicted"/>
<evidence type="ECO:0000313" key="2">
    <source>
        <dbReference type="EMBL" id="PRB95151.1"/>
    </source>
</evidence>
<feature type="transmembrane region" description="Helical" evidence="1">
    <location>
        <begin position="81"/>
        <end position="105"/>
    </location>
</feature>
<name>A0A2S9DC39_PSECE</name>
<evidence type="ECO:0000313" key="3">
    <source>
        <dbReference type="Proteomes" id="UP000239458"/>
    </source>
</evidence>
<accession>A0A2S9DC39</accession>
<organism evidence="2 3">
    <name type="scientific">Pseudomonas cedrina</name>
    <dbReference type="NCBI Taxonomy" id="651740"/>
    <lineage>
        <taxon>Bacteria</taxon>
        <taxon>Pseudomonadati</taxon>
        <taxon>Pseudomonadota</taxon>
        <taxon>Gammaproteobacteria</taxon>
        <taxon>Pseudomonadales</taxon>
        <taxon>Pseudomonadaceae</taxon>
        <taxon>Pseudomonas</taxon>
    </lineage>
</organism>
<feature type="transmembrane region" description="Helical" evidence="1">
    <location>
        <begin position="111"/>
        <end position="132"/>
    </location>
</feature>
<sequence length="138" mass="15862">MSHRRIWLFWGAMDAIYLIWYSSNSFLNNRIPYLSDVISASDVLREHSDVQIVMFMGALVLQASIFASCAMFFLQKKSVMWLAFFQTPLRLVLIIPSVSLLLIGARVFPHYNVLAMAGLIGASEILKVWSVWRWSKKC</sequence>
<protein>
    <submittedName>
        <fullName evidence="2">Uncharacterized protein</fullName>
    </submittedName>
</protein>
<dbReference type="Proteomes" id="UP000239458">
    <property type="component" value="Unassembled WGS sequence"/>
</dbReference>
<keyword evidence="1" id="KW-1133">Transmembrane helix</keyword>
<feature type="transmembrane region" description="Helical" evidence="1">
    <location>
        <begin position="52"/>
        <end position="74"/>
    </location>
</feature>
<reference evidence="2 3" key="1">
    <citation type="submission" date="2017-09" db="EMBL/GenBank/DDBJ databases">
        <title>Genomic, metabolic, and phenotypic characteristics of bacterial isolates from the natural microbiome of the model nematode Caenorhabditis elegans.</title>
        <authorList>
            <person name="Zimmermann J."/>
            <person name="Obeng N."/>
            <person name="Yang W."/>
            <person name="Obeng O."/>
            <person name="Kissoyan K."/>
            <person name="Pees B."/>
            <person name="Dirksen P."/>
            <person name="Hoppner M."/>
            <person name="Franke A."/>
            <person name="Rosenstiel P."/>
            <person name="Leippe M."/>
            <person name="Dierking K."/>
            <person name="Kaleta C."/>
            <person name="Schulenburg H."/>
        </authorList>
    </citation>
    <scope>NUCLEOTIDE SEQUENCE [LARGE SCALE GENOMIC DNA]</scope>
    <source>
        <strain evidence="2 3">MYb184</strain>
    </source>
</reference>
<feature type="transmembrane region" description="Helical" evidence="1">
    <location>
        <begin position="7"/>
        <end position="23"/>
    </location>
</feature>
<keyword evidence="1" id="KW-0472">Membrane</keyword>
<dbReference type="EMBL" id="PCQE01000050">
    <property type="protein sequence ID" value="PRB95151.1"/>
    <property type="molecule type" value="Genomic_DNA"/>
</dbReference>
<evidence type="ECO:0000256" key="1">
    <source>
        <dbReference type="SAM" id="Phobius"/>
    </source>
</evidence>
<dbReference type="RefSeq" id="WP_105225338.1">
    <property type="nucleotide sequence ID" value="NZ_PCQE01000050.1"/>
</dbReference>